<evidence type="ECO:0000313" key="2">
    <source>
        <dbReference type="Proteomes" id="UP001239111"/>
    </source>
</evidence>
<accession>A0ACC2PYY0</accession>
<gene>
    <name evidence="1" type="ORF">QAD02_023948</name>
</gene>
<sequence>MKNKLLINWLDSLDLVLLVLVLGFIAHASTAQGTNRALQAVTQSINSFSSDLFKKILKEKPQGNVICSPLSAHLVLSMATCGARGDTLEQMGKSLHLPTNFSVARQGFQSLLSSLQSVPGVTLKIANKMFIANNFDVNPKYKDLMANMFESGISEFDTARPVESAESINQWVENQTNNKVHDIVESDDINSSSGLMLLNAVYFKGSWAQKFEKKATRNLPFYVNKEKIILVPTMFISDSFKFGYYPELDARFIELPYENKELKMVIILPNQIDGLSYIEQNFDLLTPSRLTVSNSYDLDIYLSLPRFKIETTSDLEQPLKELGMNIIFGNAANFSGIAQAPLRIGKVLQQAFIEVNEEGSEAAAVTLVGPVSHSGNIPFNVNHPFVYQIVKESSQHERIVLFSGVVREP</sequence>
<dbReference type="Proteomes" id="UP001239111">
    <property type="component" value="Chromosome 1"/>
</dbReference>
<reference evidence="1" key="1">
    <citation type="submission" date="2023-04" db="EMBL/GenBank/DDBJ databases">
        <title>A chromosome-level genome assembly of the parasitoid wasp Eretmocerus hayati.</title>
        <authorList>
            <person name="Zhong Y."/>
            <person name="Liu S."/>
            <person name="Liu Y."/>
        </authorList>
    </citation>
    <scope>NUCLEOTIDE SEQUENCE</scope>
    <source>
        <strain evidence="1">ZJU_SS_LIU_2023</strain>
    </source>
</reference>
<evidence type="ECO:0000313" key="1">
    <source>
        <dbReference type="EMBL" id="KAJ8688153.1"/>
    </source>
</evidence>
<name>A0ACC2PYY0_9HYME</name>
<keyword evidence="2" id="KW-1185">Reference proteome</keyword>
<organism evidence="1 2">
    <name type="scientific">Eretmocerus hayati</name>
    <dbReference type="NCBI Taxonomy" id="131215"/>
    <lineage>
        <taxon>Eukaryota</taxon>
        <taxon>Metazoa</taxon>
        <taxon>Ecdysozoa</taxon>
        <taxon>Arthropoda</taxon>
        <taxon>Hexapoda</taxon>
        <taxon>Insecta</taxon>
        <taxon>Pterygota</taxon>
        <taxon>Neoptera</taxon>
        <taxon>Endopterygota</taxon>
        <taxon>Hymenoptera</taxon>
        <taxon>Apocrita</taxon>
        <taxon>Proctotrupomorpha</taxon>
        <taxon>Chalcidoidea</taxon>
        <taxon>Aphelinidae</taxon>
        <taxon>Aphelininae</taxon>
        <taxon>Eretmocerus</taxon>
    </lineage>
</organism>
<dbReference type="EMBL" id="CM056741">
    <property type="protein sequence ID" value="KAJ8688153.1"/>
    <property type="molecule type" value="Genomic_DNA"/>
</dbReference>
<proteinExistence type="predicted"/>
<comment type="caution">
    <text evidence="1">The sequence shown here is derived from an EMBL/GenBank/DDBJ whole genome shotgun (WGS) entry which is preliminary data.</text>
</comment>
<protein>
    <submittedName>
        <fullName evidence="1">Uncharacterized protein</fullName>
    </submittedName>
</protein>